<evidence type="ECO:0000256" key="9">
    <source>
        <dbReference type="ARBA" id="ARBA00051739"/>
    </source>
</evidence>
<evidence type="ECO:0000256" key="1">
    <source>
        <dbReference type="ARBA" id="ARBA00001936"/>
    </source>
</evidence>
<dbReference type="InterPro" id="IPR046346">
    <property type="entry name" value="Aminoacid_DH-like_N_sf"/>
</dbReference>
<accession>A0AB39UVY0</accession>
<dbReference type="GO" id="GO:0051287">
    <property type="term" value="F:NAD binding"/>
    <property type="evidence" value="ECO:0007669"/>
    <property type="project" value="InterPro"/>
</dbReference>
<keyword evidence="5 18" id="KW-0560">Oxidoreductase</keyword>
<comment type="similarity">
    <text evidence="2 15">Belongs to the malic enzymes family.</text>
</comment>
<dbReference type="CDD" id="cd05312">
    <property type="entry name" value="NAD_bind_1_malic_enz"/>
    <property type="match status" value="1"/>
</dbReference>
<dbReference type="SMART" id="SM00919">
    <property type="entry name" value="Malic_M"/>
    <property type="match status" value="1"/>
</dbReference>
<comment type="cofactor">
    <cofactor evidence="14">
        <name>Mg(2+)</name>
        <dbReference type="ChEBI" id="CHEBI:18420"/>
    </cofactor>
    <cofactor evidence="14">
        <name>Mn(2+)</name>
        <dbReference type="ChEBI" id="CHEBI:29035"/>
    </cofactor>
    <text evidence="14">Divalent metal cations. Prefers magnesium or manganese.</text>
</comment>
<dbReference type="KEGG" id="tcd:AAIA72_15560"/>
<evidence type="ECO:0000256" key="7">
    <source>
        <dbReference type="ARBA" id="ARBA00023211"/>
    </source>
</evidence>
<dbReference type="InterPro" id="IPR012302">
    <property type="entry name" value="Malic_NAD-bd"/>
</dbReference>
<dbReference type="SMART" id="SM01274">
    <property type="entry name" value="malic"/>
    <property type="match status" value="1"/>
</dbReference>
<evidence type="ECO:0000259" key="16">
    <source>
        <dbReference type="SMART" id="SM00919"/>
    </source>
</evidence>
<keyword evidence="7" id="KW-0464">Manganese</keyword>
<protein>
    <recommendedName>
        <fullName evidence="11">Malolactic enzyme</fullName>
        <ecNumber evidence="10">4.1.1.101</ecNumber>
    </recommendedName>
</protein>
<dbReference type="Gene3D" id="3.40.50.720">
    <property type="entry name" value="NAD(P)-binding Rossmann-like Domain"/>
    <property type="match status" value="1"/>
</dbReference>
<evidence type="ECO:0000256" key="15">
    <source>
        <dbReference type="RuleBase" id="RU003427"/>
    </source>
</evidence>
<dbReference type="FunFam" id="3.40.50.10380:FF:000001">
    <property type="entry name" value="NAD-dependent malic enzyme"/>
    <property type="match status" value="1"/>
</dbReference>
<dbReference type="GO" id="GO:0043464">
    <property type="term" value="P:malolactic fermentation"/>
    <property type="evidence" value="ECO:0007669"/>
    <property type="project" value="UniProtKB-ARBA"/>
</dbReference>
<gene>
    <name evidence="18" type="ORF">AAIA72_15560</name>
</gene>
<proteinExistence type="inferred from homology"/>
<evidence type="ECO:0000256" key="4">
    <source>
        <dbReference type="ARBA" id="ARBA00022723"/>
    </source>
</evidence>
<feature type="domain" description="Malic enzyme NAD-binding" evidence="16">
    <location>
        <begin position="263"/>
        <end position="513"/>
    </location>
</feature>
<dbReference type="Pfam" id="PF00390">
    <property type="entry name" value="malic"/>
    <property type="match status" value="1"/>
</dbReference>
<comment type="cofactor">
    <cofactor evidence="1">
        <name>Mn(2+)</name>
        <dbReference type="ChEBI" id="CHEBI:29035"/>
    </cofactor>
</comment>
<feature type="binding site" evidence="14">
    <location>
        <position position="239"/>
    </location>
    <ligand>
        <name>a divalent metal cation</name>
        <dbReference type="ChEBI" id="CHEBI:60240"/>
    </ligand>
</feature>
<dbReference type="RefSeq" id="WP_369601205.1">
    <property type="nucleotide sequence ID" value="NZ_CP154858.1"/>
</dbReference>
<dbReference type="InterPro" id="IPR036291">
    <property type="entry name" value="NAD(P)-bd_dom_sf"/>
</dbReference>
<dbReference type="Gene3D" id="3.40.50.10380">
    <property type="entry name" value="Malic enzyme, N-terminal domain"/>
    <property type="match status" value="1"/>
</dbReference>
<feature type="binding site" evidence="13">
    <location>
        <position position="400"/>
    </location>
    <ligand>
        <name>(S)-malate</name>
        <dbReference type="ChEBI" id="CHEBI:15589"/>
    </ligand>
</feature>
<evidence type="ECO:0000256" key="2">
    <source>
        <dbReference type="ARBA" id="ARBA00008785"/>
    </source>
</evidence>
<evidence type="ECO:0000256" key="5">
    <source>
        <dbReference type="ARBA" id="ARBA00023002"/>
    </source>
</evidence>
<name>A0AB39UVY0_9GAMM</name>
<reference evidence="18" key="1">
    <citation type="submission" date="2024-05" db="EMBL/GenBank/DDBJ databases">
        <title>Genome sequencing of novel strain.</title>
        <authorList>
            <person name="Ganbat D."/>
            <person name="Ganbat S."/>
            <person name="Lee S.-J."/>
        </authorList>
    </citation>
    <scope>NUCLEOTIDE SEQUENCE</scope>
    <source>
        <strain evidence="18">SMD15-11</strain>
    </source>
</reference>
<evidence type="ECO:0000256" key="11">
    <source>
        <dbReference type="ARBA" id="ARBA00074565"/>
    </source>
</evidence>
<keyword evidence="6" id="KW-0520">NAD</keyword>
<dbReference type="GO" id="GO:0046872">
    <property type="term" value="F:metal ion binding"/>
    <property type="evidence" value="ECO:0007669"/>
    <property type="project" value="UniProtKB-KW"/>
</dbReference>
<dbReference type="GO" id="GO:0004473">
    <property type="term" value="F:malate dehydrogenase (decarboxylating) (NADP+) activity"/>
    <property type="evidence" value="ECO:0007669"/>
    <property type="project" value="TreeGrafter"/>
</dbReference>
<evidence type="ECO:0000256" key="14">
    <source>
        <dbReference type="PIRSR" id="PIRSR000106-3"/>
    </source>
</evidence>
<dbReference type="GO" id="GO:0006108">
    <property type="term" value="P:malate metabolic process"/>
    <property type="evidence" value="ECO:0007669"/>
    <property type="project" value="TreeGrafter"/>
</dbReference>
<organism evidence="18">
    <name type="scientific">Thermohahella caldifontis</name>
    <dbReference type="NCBI Taxonomy" id="3142973"/>
    <lineage>
        <taxon>Bacteria</taxon>
        <taxon>Pseudomonadati</taxon>
        <taxon>Pseudomonadota</taxon>
        <taxon>Gammaproteobacteria</taxon>
        <taxon>Oceanospirillales</taxon>
        <taxon>Hahellaceae</taxon>
        <taxon>Thermohahella</taxon>
    </lineage>
</organism>
<dbReference type="GO" id="GO:0043883">
    <property type="term" value="F:malolactic enzyme activity"/>
    <property type="evidence" value="ECO:0007669"/>
    <property type="project" value="UniProtKB-EC"/>
</dbReference>
<evidence type="ECO:0000256" key="12">
    <source>
        <dbReference type="PIRSR" id="PIRSR000106-1"/>
    </source>
</evidence>
<dbReference type="SUPFAM" id="SSF53223">
    <property type="entry name" value="Aminoacid dehydrogenase-like, N-terminal domain"/>
    <property type="match status" value="1"/>
</dbReference>
<evidence type="ECO:0000256" key="13">
    <source>
        <dbReference type="PIRSR" id="PIRSR000106-2"/>
    </source>
</evidence>
<dbReference type="PANTHER" id="PTHR23406">
    <property type="entry name" value="MALIC ENZYME-RELATED"/>
    <property type="match status" value="1"/>
</dbReference>
<sequence>MKDTEQITGMARLQNPRLNKSTAFTEEERERYKLAGLLPTVVCDQNTQLRRVRENLSRKTSDIERYIFLMALHGRNERLFYRLVQENIREMLPLIYTPTVGEACLNYAHIYRQQAGMTISLKHRGRIRDVLHNWPDDDVRMIVVTDGERILGLGDLGANGMGIPVGKLMLYTACAGIPPEQCMPVMLDVGTNNTDLLEDPLYLGLRQPRIKGDDYLALVDEFVEAVQEVFPRALIQFEDFLTPNAYALLQRYRDRVLCFNDDVQGTAAMALAGIYAAGGIHKKPFREQRILFLGAGSAATGIGDLIRQALVKEGLTDEEARQRLWFVDEHGLICAERDDLMPHNLPYAHEAPFLSFLGALNHIRPDVLIGATGVGGTFTRKVVKAMCRFNERPVIMALSNPTSRSECTAEQAYEWSDGKAIFASGSPFEPVTIDGRRFVPGQGNNVYIFPGLGLGALAASARLIPDELFLVAAETLAKQVTNTELVSGTIYPSLERIQDISLEIATAVAERAFALGLNRVERPDDLRASLVAGRYNPVY</sequence>
<dbReference type="NCBIfam" id="NF010052">
    <property type="entry name" value="PRK13529.1"/>
    <property type="match status" value="1"/>
</dbReference>
<evidence type="ECO:0000259" key="17">
    <source>
        <dbReference type="SMART" id="SM01274"/>
    </source>
</evidence>
<keyword evidence="8" id="KW-0456">Lyase</keyword>
<feature type="binding site" evidence="14">
    <location>
        <position position="262"/>
    </location>
    <ligand>
        <name>a divalent metal cation</name>
        <dbReference type="ChEBI" id="CHEBI:60240"/>
    </ligand>
</feature>
<dbReference type="InterPro" id="IPR037062">
    <property type="entry name" value="Malic_N_dom_sf"/>
</dbReference>
<dbReference type="FunFam" id="3.40.50.720:FF:000182">
    <property type="entry name" value="NAD-dependent malic enzyme"/>
    <property type="match status" value="1"/>
</dbReference>
<evidence type="ECO:0000256" key="10">
    <source>
        <dbReference type="ARBA" id="ARBA00066983"/>
    </source>
</evidence>
<dbReference type="Pfam" id="PF03949">
    <property type="entry name" value="Malic_M"/>
    <property type="match status" value="1"/>
</dbReference>
<evidence type="ECO:0000313" key="18">
    <source>
        <dbReference type="EMBL" id="XDT72193.1"/>
    </source>
</evidence>
<dbReference type="AlphaFoldDB" id="A0AB39UVY0"/>
<feature type="active site" description="Proton acceptor" evidence="12">
    <location>
        <position position="167"/>
    </location>
</feature>
<dbReference type="PIRSF" id="PIRSF000106">
    <property type="entry name" value="ME"/>
    <property type="match status" value="1"/>
</dbReference>
<keyword evidence="4 14" id="KW-0479">Metal-binding</keyword>
<feature type="binding site" evidence="13">
    <location>
        <position position="444"/>
    </location>
    <ligand>
        <name>(S)-malate</name>
        <dbReference type="ChEBI" id="CHEBI:15589"/>
    </ligand>
</feature>
<dbReference type="InterPro" id="IPR012301">
    <property type="entry name" value="Malic_N_dom"/>
</dbReference>
<comment type="subunit">
    <text evidence="3">Homodimer.</text>
</comment>
<feature type="active site" description="Proton donor" evidence="12">
    <location>
        <position position="96"/>
    </location>
</feature>
<dbReference type="EMBL" id="CP154858">
    <property type="protein sequence ID" value="XDT72193.1"/>
    <property type="molecule type" value="Genomic_DNA"/>
</dbReference>
<dbReference type="EC" id="4.1.1.101" evidence="10"/>
<evidence type="ECO:0000256" key="3">
    <source>
        <dbReference type="ARBA" id="ARBA00011738"/>
    </source>
</evidence>
<dbReference type="InterPro" id="IPR001891">
    <property type="entry name" value="Malic_OxRdtase"/>
</dbReference>
<dbReference type="PRINTS" id="PR00072">
    <property type="entry name" value="MALOXRDTASE"/>
</dbReference>
<comment type="catalytic activity">
    <reaction evidence="9">
        <text>(S)-malate + H(+) = (S)-lactate + CO2</text>
        <dbReference type="Rhea" id="RHEA:46276"/>
        <dbReference type="ChEBI" id="CHEBI:15378"/>
        <dbReference type="ChEBI" id="CHEBI:15589"/>
        <dbReference type="ChEBI" id="CHEBI:16526"/>
        <dbReference type="ChEBI" id="CHEBI:16651"/>
        <dbReference type="EC" id="4.1.1.101"/>
    </reaction>
</comment>
<feature type="binding site" evidence="14">
    <location>
        <position position="238"/>
    </location>
    <ligand>
        <name>a divalent metal cation</name>
        <dbReference type="ChEBI" id="CHEBI:60240"/>
    </ligand>
</feature>
<dbReference type="SUPFAM" id="SSF51735">
    <property type="entry name" value="NAD(P)-binding Rossmann-fold domains"/>
    <property type="match status" value="1"/>
</dbReference>
<feature type="domain" description="Malic enzyme N-terminal" evidence="17">
    <location>
        <begin position="73"/>
        <end position="253"/>
    </location>
</feature>
<dbReference type="PANTHER" id="PTHR23406:SF90">
    <property type="entry name" value="MALIC ENZYME-RELATED"/>
    <property type="match status" value="1"/>
</dbReference>
<feature type="binding site" evidence="13">
    <location>
        <position position="149"/>
    </location>
    <ligand>
        <name>(S)-malate</name>
        <dbReference type="ChEBI" id="CHEBI:15589"/>
    </ligand>
</feature>
<evidence type="ECO:0000256" key="8">
    <source>
        <dbReference type="ARBA" id="ARBA00023239"/>
    </source>
</evidence>
<evidence type="ECO:0000256" key="6">
    <source>
        <dbReference type="ARBA" id="ARBA00023027"/>
    </source>
</evidence>